<gene>
    <name evidence="1" type="ORF">ALO_04918</name>
</gene>
<organism evidence="1 2">
    <name type="scientific">Acetonema longum DSM 6540</name>
    <dbReference type="NCBI Taxonomy" id="1009370"/>
    <lineage>
        <taxon>Bacteria</taxon>
        <taxon>Bacillati</taxon>
        <taxon>Bacillota</taxon>
        <taxon>Negativicutes</taxon>
        <taxon>Acetonemataceae</taxon>
        <taxon>Acetonema</taxon>
    </lineage>
</organism>
<dbReference type="RefSeq" id="WP_004093363.1">
    <property type="nucleotide sequence ID" value="NZ_AFGF01000039.1"/>
</dbReference>
<dbReference type="AlphaFoldDB" id="F7NG00"/>
<dbReference type="GO" id="GO:0030246">
    <property type="term" value="F:carbohydrate binding"/>
    <property type="evidence" value="ECO:0007669"/>
    <property type="project" value="InterPro"/>
</dbReference>
<dbReference type="EMBL" id="AFGF01000039">
    <property type="protein sequence ID" value="EGO65029.1"/>
    <property type="molecule type" value="Genomic_DNA"/>
</dbReference>
<protein>
    <recommendedName>
        <fullName evidence="3">Aldose 1-epimerase</fullName>
    </recommendedName>
</protein>
<reference evidence="1 2" key="1">
    <citation type="journal article" date="2011" name="EMBO J.">
        <title>Structural diversity of bacterial flagellar motors.</title>
        <authorList>
            <person name="Chen S."/>
            <person name="Beeby M."/>
            <person name="Murphy G.E."/>
            <person name="Leadbetter J.R."/>
            <person name="Hendrixson D.R."/>
            <person name="Briegel A."/>
            <person name="Li Z."/>
            <person name="Shi J."/>
            <person name="Tocheva E.I."/>
            <person name="Muller A."/>
            <person name="Dobro M.J."/>
            <person name="Jensen G.J."/>
        </authorList>
    </citation>
    <scope>NUCLEOTIDE SEQUENCE [LARGE SCALE GENOMIC DNA]</scope>
    <source>
        <strain evidence="1 2">DSM 6540</strain>
    </source>
</reference>
<dbReference type="GO" id="GO:0003824">
    <property type="term" value="F:catalytic activity"/>
    <property type="evidence" value="ECO:0007669"/>
    <property type="project" value="InterPro"/>
</dbReference>
<dbReference type="STRING" id="1009370.ALO_04918"/>
<dbReference type="eggNOG" id="COG2017">
    <property type="taxonomic scope" value="Bacteria"/>
</dbReference>
<evidence type="ECO:0008006" key="3">
    <source>
        <dbReference type="Google" id="ProtNLM"/>
    </source>
</evidence>
<dbReference type="InterPro" id="IPR027839">
    <property type="entry name" value="DUF4432"/>
</dbReference>
<name>F7NG00_9FIRM</name>
<comment type="caution">
    <text evidence="1">The sequence shown here is derived from an EMBL/GenBank/DDBJ whole genome shotgun (WGS) entry which is preliminary data.</text>
</comment>
<dbReference type="Gene3D" id="2.70.98.10">
    <property type="match status" value="1"/>
</dbReference>
<sequence length="314" mass="35063">MIYTRDYKGLPGYVLENDWVRLMILPELGAKIASLVYKPQDFEVLFQPVAGVYRQAEYGGDFAAYDTSGADEMFPTIDPCPYPYEAYRGKMLPDHGELWSLPWRATVAGETLITEVTGVALPYVFTRAAALDGNKVRLAYRVHNRGDVPLYGLWAFHGLTACDEATRLILPAADRVITVHNSCLMGPAGTEHSFPITTNRSGNSLYLDRIQAQTAGKTEKFYAAGRVNQGEAALTLNQGRLVYKLSFDRYHVPYLGIWINEGGFKGEYNCALEPSTGFYDSLKTAREKESLLPIEPGSTMEWDMDIELNSVQED</sequence>
<dbReference type="Pfam" id="PF14486">
    <property type="entry name" value="DUF4432"/>
    <property type="match status" value="1"/>
</dbReference>
<dbReference type="GO" id="GO:0005975">
    <property type="term" value="P:carbohydrate metabolic process"/>
    <property type="evidence" value="ECO:0007669"/>
    <property type="project" value="InterPro"/>
</dbReference>
<dbReference type="Proteomes" id="UP000003240">
    <property type="component" value="Unassembled WGS sequence"/>
</dbReference>
<dbReference type="InterPro" id="IPR014718">
    <property type="entry name" value="GH-type_carb-bd"/>
</dbReference>
<proteinExistence type="predicted"/>
<dbReference type="InterPro" id="IPR011013">
    <property type="entry name" value="Gal_mutarotase_sf_dom"/>
</dbReference>
<evidence type="ECO:0000313" key="1">
    <source>
        <dbReference type="EMBL" id="EGO65029.1"/>
    </source>
</evidence>
<dbReference type="SUPFAM" id="SSF74650">
    <property type="entry name" value="Galactose mutarotase-like"/>
    <property type="match status" value="1"/>
</dbReference>
<dbReference type="OrthoDB" id="113447at2"/>
<accession>F7NG00</accession>
<evidence type="ECO:0000313" key="2">
    <source>
        <dbReference type="Proteomes" id="UP000003240"/>
    </source>
</evidence>
<keyword evidence="2" id="KW-1185">Reference proteome</keyword>